<sequence length="265" mass="29144">MSPYENFKIECRDEITRQGADSRLLQASSTWFILANGGKYSYHFAWLGRPIIQYPQDILAIQELIWQVKPDLIIETGIAHGGSLVLSASLLALLDYGDAAATGTLLDPTKPRRTVLGIDIDIRAHNRAAIQAHPLASRIDMMQGSSVDPDIIAQVHAKAAGKERILVCLDSNHTHAHVLAELEAYAPLTTVGSYCVVFDTIIEDLPADMFPDRPWGPGDNPKTAVWAYLKTHPEFQIDKAIDHKLLISVAPDGYLKRVGCQPADT</sequence>
<evidence type="ECO:0000313" key="4">
    <source>
        <dbReference type="Proteomes" id="UP000232638"/>
    </source>
</evidence>
<dbReference type="InterPro" id="IPR029063">
    <property type="entry name" value="SAM-dependent_MTases_sf"/>
</dbReference>
<keyword evidence="1" id="KW-0489">Methyltransferase</keyword>
<accession>A0A2K8UF38</accession>
<dbReference type="Gene3D" id="3.40.50.150">
    <property type="entry name" value="Vaccinia Virus protein VP39"/>
    <property type="match status" value="1"/>
</dbReference>
<dbReference type="SUPFAM" id="SSF53335">
    <property type="entry name" value="S-adenosyl-L-methionine-dependent methyltransferases"/>
    <property type="match status" value="1"/>
</dbReference>
<reference evidence="3 4" key="1">
    <citation type="submission" date="2017-03" db="EMBL/GenBank/DDBJ databases">
        <title>Complete genome sequence of Candidatus 'Thiodictyon syntrophicum' sp. nov. strain Cad16T, a photolithoautotroph purple sulfur bacterium isolated from an alpine meromictic lake.</title>
        <authorList>
            <person name="Luedin S.M."/>
            <person name="Pothier J.F."/>
            <person name="Danza F."/>
            <person name="Storelli N."/>
            <person name="Wittwer M."/>
            <person name="Tonolla M."/>
        </authorList>
    </citation>
    <scope>NUCLEOTIDE SEQUENCE [LARGE SCALE GENOMIC DNA]</scope>
    <source>
        <strain evidence="3 4">Cad16T</strain>
    </source>
</reference>
<proteinExistence type="predicted"/>
<keyword evidence="2" id="KW-0808">Transferase</keyword>
<dbReference type="PANTHER" id="PTHR40048:SF1">
    <property type="entry name" value="RHAMNOSYL O-METHYLTRANSFERASE"/>
    <property type="match status" value="1"/>
</dbReference>
<evidence type="ECO:0000313" key="3">
    <source>
        <dbReference type="EMBL" id="AUB84165.1"/>
    </source>
</evidence>
<dbReference type="AlphaFoldDB" id="A0A2K8UF38"/>
<evidence type="ECO:0000256" key="1">
    <source>
        <dbReference type="ARBA" id="ARBA00022603"/>
    </source>
</evidence>
<dbReference type="OrthoDB" id="189417at2"/>
<dbReference type="Pfam" id="PF04989">
    <property type="entry name" value="RMNT_CmcI"/>
    <property type="match status" value="1"/>
</dbReference>
<keyword evidence="4" id="KW-1185">Reference proteome</keyword>
<organism evidence="3 4">
    <name type="scientific">Candidatus Thiodictyon syntrophicum</name>
    <dbReference type="NCBI Taxonomy" id="1166950"/>
    <lineage>
        <taxon>Bacteria</taxon>
        <taxon>Pseudomonadati</taxon>
        <taxon>Pseudomonadota</taxon>
        <taxon>Gammaproteobacteria</taxon>
        <taxon>Chromatiales</taxon>
        <taxon>Chromatiaceae</taxon>
        <taxon>Thiodictyon</taxon>
    </lineage>
</organism>
<name>A0A2K8UF38_9GAMM</name>
<dbReference type="Proteomes" id="UP000232638">
    <property type="component" value="Chromosome"/>
</dbReference>
<gene>
    <name evidence="3" type="ORF">THSYN_26645</name>
</gene>
<dbReference type="PANTHER" id="PTHR40048">
    <property type="entry name" value="RHAMNOSYL O-METHYLTRANSFERASE"/>
    <property type="match status" value="1"/>
</dbReference>
<dbReference type="RefSeq" id="WP_100921831.1">
    <property type="nucleotide sequence ID" value="NZ_CP020370.1"/>
</dbReference>
<dbReference type="GO" id="GO:0008610">
    <property type="term" value="P:lipid biosynthetic process"/>
    <property type="evidence" value="ECO:0007669"/>
    <property type="project" value="InterPro"/>
</dbReference>
<dbReference type="GO" id="GO:0008168">
    <property type="term" value="F:methyltransferase activity"/>
    <property type="evidence" value="ECO:0007669"/>
    <property type="project" value="UniProtKB-KW"/>
</dbReference>
<evidence type="ECO:0000256" key="2">
    <source>
        <dbReference type="ARBA" id="ARBA00022679"/>
    </source>
</evidence>
<dbReference type="GO" id="GO:0032259">
    <property type="term" value="P:methylation"/>
    <property type="evidence" value="ECO:0007669"/>
    <property type="project" value="UniProtKB-KW"/>
</dbReference>
<protein>
    <submittedName>
        <fullName evidence="3">Cephalosporin hydroxylase</fullName>
    </submittedName>
</protein>
<dbReference type="EMBL" id="CP020370">
    <property type="protein sequence ID" value="AUB84165.1"/>
    <property type="molecule type" value="Genomic_DNA"/>
</dbReference>
<dbReference type="GO" id="GO:0005886">
    <property type="term" value="C:plasma membrane"/>
    <property type="evidence" value="ECO:0007669"/>
    <property type="project" value="TreeGrafter"/>
</dbReference>
<dbReference type="InterPro" id="IPR007072">
    <property type="entry name" value="RNMT_CmcI"/>
</dbReference>
<dbReference type="GO" id="GO:0071770">
    <property type="term" value="P:DIM/DIP cell wall layer assembly"/>
    <property type="evidence" value="ECO:0007669"/>
    <property type="project" value="TreeGrafter"/>
</dbReference>
<dbReference type="KEGG" id="tsy:THSYN_26645"/>